<keyword evidence="2" id="KW-0732">Signal</keyword>
<reference evidence="3" key="1">
    <citation type="journal article" date="2021" name="PeerJ">
        <title>Extensive microbial diversity within the chicken gut microbiome revealed by metagenomics and culture.</title>
        <authorList>
            <person name="Gilroy R."/>
            <person name="Ravi A."/>
            <person name="Getino M."/>
            <person name="Pursley I."/>
            <person name="Horton D.L."/>
            <person name="Alikhan N.F."/>
            <person name="Baker D."/>
            <person name="Gharbi K."/>
            <person name="Hall N."/>
            <person name="Watson M."/>
            <person name="Adriaenssens E.M."/>
            <person name="Foster-Nyarko E."/>
            <person name="Jarju S."/>
            <person name="Secka A."/>
            <person name="Antonio M."/>
            <person name="Oren A."/>
            <person name="Chaudhuri R.R."/>
            <person name="La Ragione R."/>
            <person name="Hildebrand F."/>
            <person name="Pallen M.J."/>
        </authorList>
    </citation>
    <scope>NUCLEOTIDE SEQUENCE</scope>
    <source>
        <strain evidence="3">CHK183-5548</strain>
    </source>
</reference>
<evidence type="ECO:0000313" key="4">
    <source>
        <dbReference type="Proteomes" id="UP000823883"/>
    </source>
</evidence>
<dbReference type="Proteomes" id="UP000823883">
    <property type="component" value="Unassembled WGS sequence"/>
</dbReference>
<proteinExistence type="predicted"/>
<feature type="compositionally biased region" description="Acidic residues" evidence="1">
    <location>
        <begin position="46"/>
        <end position="55"/>
    </location>
</feature>
<evidence type="ECO:0000256" key="1">
    <source>
        <dbReference type="SAM" id="MobiDB-lite"/>
    </source>
</evidence>
<evidence type="ECO:0000256" key="2">
    <source>
        <dbReference type="SAM" id="SignalP"/>
    </source>
</evidence>
<name>A0A9D2PC31_9FIRM</name>
<gene>
    <name evidence="3" type="ORF">IAA04_01755</name>
</gene>
<accession>A0A9D2PC31</accession>
<feature type="chain" id="PRO_5039132398" description="Lipoprotein" evidence="2">
    <location>
        <begin position="25"/>
        <end position="172"/>
    </location>
</feature>
<dbReference type="EMBL" id="DWWL01000008">
    <property type="protein sequence ID" value="HJC46760.1"/>
    <property type="molecule type" value="Genomic_DNA"/>
</dbReference>
<evidence type="ECO:0008006" key="5">
    <source>
        <dbReference type="Google" id="ProtNLM"/>
    </source>
</evidence>
<reference evidence="3" key="2">
    <citation type="submission" date="2021-04" db="EMBL/GenBank/DDBJ databases">
        <authorList>
            <person name="Gilroy R."/>
        </authorList>
    </citation>
    <scope>NUCLEOTIDE SEQUENCE</scope>
    <source>
        <strain evidence="3">CHK183-5548</strain>
    </source>
</reference>
<evidence type="ECO:0000313" key="3">
    <source>
        <dbReference type="EMBL" id="HJC46760.1"/>
    </source>
</evidence>
<comment type="caution">
    <text evidence="3">The sequence shown here is derived from an EMBL/GenBank/DDBJ whole genome shotgun (WGS) entry which is preliminary data.</text>
</comment>
<organism evidence="3 4">
    <name type="scientific">Candidatus Lachnoclostridium pullistercoris</name>
    <dbReference type="NCBI Taxonomy" id="2838632"/>
    <lineage>
        <taxon>Bacteria</taxon>
        <taxon>Bacillati</taxon>
        <taxon>Bacillota</taxon>
        <taxon>Clostridia</taxon>
        <taxon>Lachnospirales</taxon>
        <taxon>Lachnospiraceae</taxon>
    </lineage>
</organism>
<feature type="signal peptide" evidence="2">
    <location>
        <begin position="1"/>
        <end position="24"/>
    </location>
</feature>
<protein>
    <recommendedName>
        <fullName evidence="5">Lipoprotein</fullName>
    </recommendedName>
</protein>
<sequence length="172" mass="18014">MMRKGKMLIAAAAVSLMLAGCGQGGQTETAPSAETEASEEVRAEETEPETPDENEGAVYEDNFEVDKEAVKEFGEKIQLTVAAKDLKQLADLTAFPVYVGLPGTEGTVESREEFMDIGAEQIFTPELVASVTAADPDELSPSMAGFVLSDGGTANVIFGVSGGKLAVTGINY</sequence>
<dbReference type="PROSITE" id="PS51257">
    <property type="entry name" value="PROKAR_LIPOPROTEIN"/>
    <property type="match status" value="1"/>
</dbReference>
<feature type="region of interest" description="Disordered" evidence="1">
    <location>
        <begin position="23"/>
        <end position="58"/>
    </location>
</feature>
<dbReference type="AlphaFoldDB" id="A0A9D2PC31"/>